<sequence length="471" mass="53805">MPIPTCLRIACFLLLLTVSGCDKSAKKADQTAETVTASVYQPHPYVEVKHPDWSKNATIYQVNLRQYTPEGTFKAFAAHLPRLKDMGVDIIWLMPIQPIGVKNRKGTMGSPYSVKDYYGVNPELGTMADFKALVAQIHSMGMHVILDWVANHSAWDNALTTEHPDWYTKTTDGNFQPTPWYDWEDIIDFDYNKPGIRQYMTNALTHWVRETDIDGYRCDVAGFMPVDFWENARKELDAIKPVFMLAEWESRDLHKRAFDMTYSWSLYDQMHNTTMDKKGIGGLVEYMAHDVSTFPQDGYRMLFTDNHDKNSWTGTPFSQFGKGLDACIVLTGTVNGMPLVYSGQEAGNPKQLKFFEKDVIEWKKHPNFDLYKKLFALKHKNHALWNGAEGGEMVRIFNDKPDQVVSFSREKAGDRVVVIVNMSDKQTIVALQSKNQAGTYQNLFKPIQNVLTGKDRFAMTPWGYTVLVQGK</sequence>
<reference evidence="2 3" key="1">
    <citation type="submission" date="2021-03" db="EMBL/GenBank/DDBJ databases">
        <title>Fibrella sp. HMF5405 genome sequencing and assembly.</title>
        <authorList>
            <person name="Kang H."/>
            <person name="Kim H."/>
            <person name="Bae S."/>
            <person name="Joh K."/>
        </authorList>
    </citation>
    <scope>NUCLEOTIDE SEQUENCE [LARGE SCALE GENOMIC DNA]</scope>
    <source>
        <strain evidence="2 3">HMF5405</strain>
    </source>
</reference>
<dbReference type="CDD" id="cd11313">
    <property type="entry name" value="AmyAc_arch_bac_AmyA"/>
    <property type="match status" value="1"/>
</dbReference>
<comment type="caution">
    <text evidence="2">The sequence shown here is derived from an EMBL/GenBank/DDBJ whole genome shotgun (WGS) entry which is preliminary data.</text>
</comment>
<protein>
    <submittedName>
        <fullName evidence="2">Alpha amylase C-terminal domain-containing protein</fullName>
    </submittedName>
</protein>
<dbReference type="SMART" id="SM00642">
    <property type="entry name" value="Aamy"/>
    <property type="match status" value="1"/>
</dbReference>
<keyword evidence="3" id="KW-1185">Reference proteome</keyword>
<evidence type="ECO:0000259" key="1">
    <source>
        <dbReference type="SMART" id="SM00642"/>
    </source>
</evidence>
<dbReference type="PANTHER" id="PTHR47786">
    <property type="entry name" value="ALPHA-1,4-GLUCAN:MALTOSE-1-PHOSPHATE MALTOSYLTRANSFERASE"/>
    <property type="match status" value="1"/>
</dbReference>
<organism evidence="2 3">
    <name type="scientific">Fibrella forsythiae</name>
    <dbReference type="NCBI Taxonomy" id="2817061"/>
    <lineage>
        <taxon>Bacteria</taxon>
        <taxon>Pseudomonadati</taxon>
        <taxon>Bacteroidota</taxon>
        <taxon>Cytophagia</taxon>
        <taxon>Cytophagales</taxon>
        <taxon>Spirosomataceae</taxon>
        <taxon>Fibrella</taxon>
    </lineage>
</organism>
<dbReference type="InterPro" id="IPR017853">
    <property type="entry name" value="GH"/>
</dbReference>
<dbReference type="InterPro" id="IPR006047">
    <property type="entry name" value="GH13_cat_dom"/>
</dbReference>
<dbReference type="SUPFAM" id="SSF51011">
    <property type="entry name" value="Glycosyl hydrolase domain"/>
    <property type="match status" value="1"/>
</dbReference>
<name>A0ABS3JQU9_9BACT</name>
<evidence type="ECO:0000313" key="2">
    <source>
        <dbReference type="EMBL" id="MBO0952389.1"/>
    </source>
</evidence>
<dbReference type="InterPro" id="IPR006048">
    <property type="entry name" value="A-amylase/branching_C"/>
</dbReference>
<dbReference type="RefSeq" id="WP_207332341.1">
    <property type="nucleotide sequence ID" value="NZ_JAFMYW010000011.1"/>
</dbReference>
<dbReference type="SUPFAM" id="SSF51445">
    <property type="entry name" value="(Trans)glycosidases"/>
    <property type="match status" value="1"/>
</dbReference>
<dbReference type="Proteomes" id="UP000664628">
    <property type="component" value="Unassembled WGS sequence"/>
</dbReference>
<dbReference type="EMBL" id="JAFMYW010000011">
    <property type="protein sequence ID" value="MBO0952389.1"/>
    <property type="molecule type" value="Genomic_DNA"/>
</dbReference>
<dbReference type="Gene3D" id="3.20.20.80">
    <property type="entry name" value="Glycosidases"/>
    <property type="match status" value="1"/>
</dbReference>
<feature type="domain" description="Glycosyl hydrolase family 13 catalytic" evidence="1">
    <location>
        <begin position="61"/>
        <end position="378"/>
    </location>
</feature>
<proteinExistence type="predicted"/>
<evidence type="ECO:0000313" key="3">
    <source>
        <dbReference type="Proteomes" id="UP000664628"/>
    </source>
</evidence>
<dbReference type="PANTHER" id="PTHR47786:SF2">
    <property type="entry name" value="GLYCOSYL HYDROLASE FAMILY 13 CATALYTIC DOMAIN-CONTAINING PROTEIN"/>
    <property type="match status" value="1"/>
</dbReference>
<accession>A0ABS3JQU9</accession>
<dbReference type="Pfam" id="PF00128">
    <property type="entry name" value="Alpha-amylase"/>
    <property type="match status" value="1"/>
</dbReference>
<dbReference type="Pfam" id="PF02806">
    <property type="entry name" value="Alpha-amylase_C"/>
    <property type="match status" value="1"/>
</dbReference>
<gene>
    <name evidence="2" type="ORF">J2I46_27650</name>
</gene>